<keyword evidence="3 6" id="KW-0812">Transmembrane</keyword>
<dbReference type="PANTHER" id="PTHR45649">
    <property type="entry name" value="AMINO-ACID PERMEASE BAT1"/>
    <property type="match status" value="1"/>
</dbReference>
<organism evidence="7 8">
    <name type="scientific">Lophiostoma macrostomum CBS 122681</name>
    <dbReference type="NCBI Taxonomy" id="1314788"/>
    <lineage>
        <taxon>Eukaryota</taxon>
        <taxon>Fungi</taxon>
        <taxon>Dikarya</taxon>
        <taxon>Ascomycota</taxon>
        <taxon>Pezizomycotina</taxon>
        <taxon>Dothideomycetes</taxon>
        <taxon>Pleosporomycetidae</taxon>
        <taxon>Pleosporales</taxon>
        <taxon>Lophiostomataceae</taxon>
        <taxon>Lophiostoma</taxon>
    </lineage>
</organism>
<feature type="transmembrane region" description="Helical" evidence="6">
    <location>
        <begin position="259"/>
        <end position="279"/>
    </location>
</feature>
<feature type="transmembrane region" description="Helical" evidence="6">
    <location>
        <begin position="481"/>
        <end position="502"/>
    </location>
</feature>
<feature type="transmembrane region" description="Helical" evidence="6">
    <location>
        <begin position="116"/>
        <end position="141"/>
    </location>
</feature>
<feature type="transmembrane region" description="Helical" evidence="6">
    <location>
        <begin position="153"/>
        <end position="170"/>
    </location>
</feature>
<dbReference type="Pfam" id="PF13520">
    <property type="entry name" value="AA_permease_2"/>
    <property type="match status" value="1"/>
</dbReference>
<reference evidence="7" key="1">
    <citation type="journal article" date="2020" name="Stud. Mycol.">
        <title>101 Dothideomycetes genomes: a test case for predicting lifestyles and emergence of pathogens.</title>
        <authorList>
            <person name="Haridas S."/>
            <person name="Albert R."/>
            <person name="Binder M."/>
            <person name="Bloem J."/>
            <person name="Labutti K."/>
            <person name="Salamov A."/>
            <person name="Andreopoulos B."/>
            <person name="Baker S."/>
            <person name="Barry K."/>
            <person name="Bills G."/>
            <person name="Bluhm B."/>
            <person name="Cannon C."/>
            <person name="Castanera R."/>
            <person name="Culley D."/>
            <person name="Daum C."/>
            <person name="Ezra D."/>
            <person name="Gonzalez J."/>
            <person name="Henrissat B."/>
            <person name="Kuo A."/>
            <person name="Liang C."/>
            <person name="Lipzen A."/>
            <person name="Lutzoni F."/>
            <person name="Magnuson J."/>
            <person name="Mondo S."/>
            <person name="Nolan M."/>
            <person name="Ohm R."/>
            <person name="Pangilinan J."/>
            <person name="Park H.-J."/>
            <person name="Ramirez L."/>
            <person name="Alfaro M."/>
            <person name="Sun H."/>
            <person name="Tritt A."/>
            <person name="Yoshinaga Y."/>
            <person name="Zwiers L.-H."/>
            <person name="Turgeon B."/>
            <person name="Goodwin S."/>
            <person name="Spatafora J."/>
            <person name="Crous P."/>
            <person name="Grigoriev I."/>
        </authorList>
    </citation>
    <scope>NUCLEOTIDE SEQUENCE</scope>
    <source>
        <strain evidence="7">CBS 122681</strain>
    </source>
</reference>
<dbReference type="Gene3D" id="1.20.1740.10">
    <property type="entry name" value="Amino acid/polyamine transporter I"/>
    <property type="match status" value="1"/>
</dbReference>
<feature type="transmembrane region" description="Helical" evidence="6">
    <location>
        <begin position="450"/>
        <end position="475"/>
    </location>
</feature>
<dbReference type="OrthoDB" id="2417308at2759"/>
<feature type="transmembrane region" description="Helical" evidence="6">
    <location>
        <begin position="222"/>
        <end position="239"/>
    </location>
</feature>
<feature type="transmembrane region" description="Helical" evidence="6">
    <location>
        <begin position="377"/>
        <end position="399"/>
    </location>
</feature>
<dbReference type="PIRSF" id="PIRSF006060">
    <property type="entry name" value="AA_transporter"/>
    <property type="match status" value="1"/>
</dbReference>
<dbReference type="EMBL" id="MU004339">
    <property type="protein sequence ID" value="KAF2656193.1"/>
    <property type="molecule type" value="Genomic_DNA"/>
</dbReference>
<feature type="transmembrane region" description="Helical" evidence="6">
    <location>
        <begin position="327"/>
        <end position="356"/>
    </location>
</feature>
<dbReference type="GO" id="GO:0016020">
    <property type="term" value="C:membrane"/>
    <property type="evidence" value="ECO:0007669"/>
    <property type="project" value="UniProtKB-SubCell"/>
</dbReference>
<feature type="transmembrane region" description="Helical" evidence="6">
    <location>
        <begin position="58"/>
        <end position="78"/>
    </location>
</feature>
<proteinExistence type="predicted"/>
<keyword evidence="8" id="KW-1185">Reference proteome</keyword>
<name>A0A6A6TBB3_9PLEO</name>
<evidence type="ECO:0000256" key="3">
    <source>
        <dbReference type="ARBA" id="ARBA00022692"/>
    </source>
</evidence>
<sequence>MKDTEAHIGLDAIETGPSGHLLPRLSKLTMVGMSFAILNTWIALAGSLGIVMPSGSSVAFLYGFIFCVLCNLCLGASLGEMASIWPTAGGQYHFTYSLCSKKWRNFGSFWVGWTSIVGWLTLVTTEGFFSAQFFSAAGVIGSKGAYEITEWKTYLIFVAILTFATLVNIFGNKILGRWNDGALYWSIMAVVVISITILATSDKNDAEFAFTNFDNETGWSDGMAWILGLLQSALSLIGYDVVMHMTEEMPRPTSDAPKAIVLSIIVGGVTFVPPFRSYLSSVILTKNSGTAFILVMLFCLTDPETVLGTATHMPITELVYQATSSRAAAVVLTVMLGVCFINGTMGCITSASRLLYSMARDKGMIFPSVFGRIHPTLSVPIPAILLVFAFNLCFGLLYLGPTVAFSAYAASCTILLNLSCGIPVAILLFRGRSTLLQYQRPDTPFKLGKWGYLCNGVAVVFVGVTTVFFCFPAALPVGTDSMNYVSAVVGICAVLVGVYWVVYGGRFEGPKFDVIMGIADEEREVRATSIAVEGEKGTR</sequence>
<evidence type="ECO:0000313" key="8">
    <source>
        <dbReference type="Proteomes" id="UP000799324"/>
    </source>
</evidence>
<evidence type="ECO:0000256" key="1">
    <source>
        <dbReference type="ARBA" id="ARBA00004141"/>
    </source>
</evidence>
<dbReference type="InterPro" id="IPR002293">
    <property type="entry name" value="AA/rel_permease1"/>
</dbReference>
<accession>A0A6A6TBB3</accession>
<evidence type="ECO:0000313" key="7">
    <source>
        <dbReference type="EMBL" id="KAF2656193.1"/>
    </source>
</evidence>
<dbReference type="AlphaFoldDB" id="A0A6A6TBB3"/>
<protein>
    <submittedName>
        <fullName evidence="7">Amino acid transporter</fullName>
    </submittedName>
</protein>
<keyword evidence="2" id="KW-0813">Transport</keyword>
<keyword evidence="4 6" id="KW-1133">Transmembrane helix</keyword>
<gene>
    <name evidence="7" type="ORF">K491DRAFT_715579</name>
</gene>
<evidence type="ECO:0000256" key="5">
    <source>
        <dbReference type="ARBA" id="ARBA00023136"/>
    </source>
</evidence>
<dbReference type="Proteomes" id="UP000799324">
    <property type="component" value="Unassembled WGS sequence"/>
</dbReference>
<evidence type="ECO:0000256" key="2">
    <source>
        <dbReference type="ARBA" id="ARBA00022448"/>
    </source>
</evidence>
<evidence type="ECO:0000256" key="4">
    <source>
        <dbReference type="ARBA" id="ARBA00022989"/>
    </source>
</evidence>
<comment type="subcellular location">
    <subcellularLocation>
        <location evidence="1">Membrane</location>
        <topology evidence="1">Multi-pass membrane protein</topology>
    </subcellularLocation>
</comment>
<evidence type="ECO:0000256" key="6">
    <source>
        <dbReference type="SAM" id="Phobius"/>
    </source>
</evidence>
<feature type="transmembrane region" description="Helical" evidence="6">
    <location>
        <begin position="291"/>
        <end position="315"/>
    </location>
</feature>
<feature type="transmembrane region" description="Helical" evidence="6">
    <location>
        <begin position="405"/>
        <end position="429"/>
    </location>
</feature>
<feature type="transmembrane region" description="Helical" evidence="6">
    <location>
        <begin position="182"/>
        <end position="201"/>
    </location>
</feature>
<dbReference type="GO" id="GO:0022857">
    <property type="term" value="F:transmembrane transporter activity"/>
    <property type="evidence" value="ECO:0007669"/>
    <property type="project" value="InterPro"/>
</dbReference>
<feature type="transmembrane region" description="Helical" evidence="6">
    <location>
        <begin position="28"/>
        <end position="51"/>
    </location>
</feature>
<keyword evidence="5 6" id="KW-0472">Membrane</keyword>
<dbReference type="PANTHER" id="PTHR45649:SF14">
    <property type="entry name" value="GABA PERMEASE"/>
    <property type="match status" value="1"/>
</dbReference>